<keyword evidence="11" id="KW-0175">Coiled coil</keyword>
<comment type="similarity">
    <text evidence="1 10">Belongs to the ribonucleoside diphosphate reductase large chain family.</text>
</comment>
<dbReference type="InParanoid" id="J9D0F4"/>
<dbReference type="UniPathway" id="UPA00326"/>
<dbReference type="CDD" id="cd01679">
    <property type="entry name" value="RNR_I"/>
    <property type="match status" value="1"/>
</dbReference>
<dbReference type="GO" id="GO:0005971">
    <property type="term" value="C:ribonucleoside-diphosphate reductase complex"/>
    <property type="evidence" value="ECO:0007669"/>
    <property type="project" value="TreeGrafter"/>
</dbReference>
<keyword evidence="4 9" id="KW-0547">Nucleotide-binding</keyword>
<gene>
    <name evidence="14" type="ORF">EDEG_04003</name>
</gene>
<dbReference type="HOGENOM" id="CLU_000404_1_0_1"/>
<evidence type="ECO:0000313" key="15">
    <source>
        <dbReference type="Proteomes" id="UP000003163"/>
    </source>
</evidence>
<keyword evidence="7 10" id="KW-0215">Deoxyribonucleotide synthesis</keyword>
<comment type="catalytic activity">
    <reaction evidence="10">
        <text>a 2'-deoxyribonucleoside 5'-diphosphate + [thioredoxin]-disulfide + H2O = a ribonucleoside 5'-diphosphate + [thioredoxin]-dithiol</text>
        <dbReference type="Rhea" id="RHEA:23252"/>
        <dbReference type="Rhea" id="RHEA-COMP:10698"/>
        <dbReference type="Rhea" id="RHEA-COMP:10700"/>
        <dbReference type="ChEBI" id="CHEBI:15377"/>
        <dbReference type="ChEBI" id="CHEBI:29950"/>
        <dbReference type="ChEBI" id="CHEBI:50058"/>
        <dbReference type="ChEBI" id="CHEBI:57930"/>
        <dbReference type="ChEBI" id="CHEBI:73316"/>
        <dbReference type="EC" id="1.17.4.1"/>
    </reaction>
</comment>
<evidence type="ECO:0000256" key="6">
    <source>
        <dbReference type="ARBA" id="ARBA00023002"/>
    </source>
</evidence>
<protein>
    <recommendedName>
        <fullName evidence="2 10">Ribonucleoside-diphosphate reductase</fullName>
        <ecNumber evidence="2 10">1.17.4.1</ecNumber>
    </recommendedName>
</protein>
<dbReference type="EC" id="1.17.4.1" evidence="2 10"/>
<feature type="region of interest" description="Disordered" evidence="12">
    <location>
        <begin position="1106"/>
        <end position="1125"/>
    </location>
</feature>
<dbReference type="InterPro" id="IPR039718">
    <property type="entry name" value="Rrm1"/>
</dbReference>
<evidence type="ECO:0000313" key="14">
    <source>
        <dbReference type="EMBL" id="EJW01366.1"/>
    </source>
</evidence>
<dbReference type="InterPro" id="IPR008926">
    <property type="entry name" value="RNR_R1-su_N"/>
</dbReference>
<dbReference type="EMBL" id="AFBI03000176">
    <property type="protein sequence ID" value="EJW01366.1"/>
    <property type="molecule type" value="Genomic_DNA"/>
</dbReference>
<dbReference type="InterPro" id="IPR013509">
    <property type="entry name" value="RNR_lsu_N"/>
</dbReference>
<dbReference type="SUPFAM" id="SSF51998">
    <property type="entry name" value="PFL-like glycyl radical enzymes"/>
    <property type="match status" value="2"/>
</dbReference>
<comment type="function">
    <text evidence="8 10">Provides the precursors necessary for DNA synthesis. Catalyzes the biosynthesis of deoxyribonucleotides from the corresponding ribonucleotides.</text>
</comment>
<sequence length="1125" mass="129436">MQVLKRDNTYESFIPQKIFDRLYRLCNKDKIIQKTKKFSVFTEESVNKESNDKICAEDDIDSVNDVKNNTKRDKHRACTGNLSPLYHVDVDSLVTKITSQICNGITTHEIDNLSSEVCASLSSLHYEYGTLAGRIVTSNLHKQTKFGSFSKKIKFLYYEGVIAEDVYHSVCMNHEILDNAIEYDRDYDISFFGIKTLIKSYLIKRDILVDSENNLILDQKTSDSGFMTENAKNQINADTVNYDVIKSNEDHSETNNENLNQNIQRIKKRLVEDSSSEEHDLNACSPIKKTKEVAKNLIETSTTQNKKTDNIANYKLVKQVLLERPQDMFMRVALGIHCNDIPNVLLTYYLLSKKFLIHATPTLFNAGTVKPQMSSCFLLDIQSDSIDGIYNTLKQCALISKNSGGIGLSVSKIRSTGSNIGISGTSNGITPMLRVFNSTARYVDQGGNKRPGSIAVFLEPWHSDIFEFLDLRKNTGKDEIRCRDLFLGLWVPNLFMECVRNDEDWHLFCPNDCYIQKDVLKILIELHDQFNGDFNLINTKLNSKNFYLKEKIDQSKKSNEAFISKNKDKIVNKNIISVKKSQYNNEKNIIGLHEVYGKEFDVFYKKLVHEGKFRRKIKAQHLWKYIIEAQIETGNPYILYKDQCNIRNNQKKEGSLKGSNLCTEILQYTNENEVAVCNLGSIALPKFIKKIRKNCESPSISKNNHNINTISNLSSSENFLNVDQFIELSNYRHTKQEIELYHKRCSNTNDYSNQITVNNIFKDINNEELYIDYDLIAKIAETLTLNLNKVIDRNFYPIEEAERSNQKHRPIGIGVQGLADVFFILRIPFESKEARIINKRIFECIYYGALVGSNKLAKKYGTYKTYEGSPLSKGILQFDYFLENHEKLIEKNSEDKSEYFNYSKGDYSLILDSYLNLNWPALRENIKKYGCRNSLLVAPMPTASTSQILGYNECFEPNTSNIYTRRTLAGEFQVVNQYLMQDLLKLNQWNFDMKNYLIETEGSIQQINLNPSKSSVSLKDLYKNVWEMKMKNIIDIAADRQMFIDQSQSLNLFVAEPSYTKLTSMHFYAFSRGLKTGMYYLRTKPVACAIKFTVDKENLRKFVSNEQDDSKNTENDESGCASCSA</sequence>
<dbReference type="Pfam" id="PF02867">
    <property type="entry name" value="Ribonuc_red_lgC"/>
    <property type="match status" value="3"/>
</dbReference>
<evidence type="ECO:0000256" key="1">
    <source>
        <dbReference type="ARBA" id="ARBA00010406"/>
    </source>
</evidence>
<dbReference type="Gene3D" id="3.20.70.20">
    <property type="match status" value="2"/>
</dbReference>
<organism evidence="14 15">
    <name type="scientific">Edhazardia aedis (strain USNM 41457)</name>
    <name type="common">Microsporidian parasite</name>
    <dbReference type="NCBI Taxonomy" id="1003232"/>
    <lineage>
        <taxon>Eukaryota</taxon>
        <taxon>Fungi</taxon>
        <taxon>Fungi incertae sedis</taxon>
        <taxon>Microsporidia</taxon>
        <taxon>Edhazardia</taxon>
    </lineage>
</organism>
<dbReference type="VEuPathDB" id="MicrosporidiaDB:EDEG_04003"/>
<keyword evidence="15" id="KW-1185">Reference proteome</keyword>
<dbReference type="PANTHER" id="PTHR11573:SF6">
    <property type="entry name" value="RIBONUCLEOSIDE-DIPHOSPHATE REDUCTASE LARGE SUBUNIT"/>
    <property type="match status" value="1"/>
</dbReference>
<keyword evidence="6 10" id="KW-0560">Oxidoreductase</keyword>
<evidence type="ECO:0000256" key="2">
    <source>
        <dbReference type="ARBA" id="ARBA00012274"/>
    </source>
</evidence>
<evidence type="ECO:0000256" key="7">
    <source>
        <dbReference type="ARBA" id="ARBA00023116"/>
    </source>
</evidence>
<dbReference type="FunCoup" id="J9D0F4">
    <property type="interactions" value="210"/>
</dbReference>
<dbReference type="OMA" id="IELPQHM"/>
<keyword evidence="3" id="KW-0021">Allosteric enzyme</keyword>
<name>J9D0F4_EDHAE</name>
<reference evidence="14 15" key="1">
    <citation type="submission" date="2011-08" db="EMBL/GenBank/DDBJ databases">
        <authorList>
            <person name="Liu Z.J."/>
            <person name="Shi F.L."/>
            <person name="Lu J.Q."/>
            <person name="Li M."/>
            <person name="Wang Z.L."/>
        </authorList>
    </citation>
    <scope>NUCLEOTIDE SEQUENCE [LARGE SCALE GENOMIC DNA]</scope>
    <source>
        <strain evidence="14 15">USNM 41457</strain>
    </source>
</reference>
<dbReference type="Pfam" id="PF00317">
    <property type="entry name" value="Ribonuc_red_lgN"/>
    <property type="match status" value="1"/>
</dbReference>
<dbReference type="Proteomes" id="UP000003163">
    <property type="component" value="Unassembled WGS sequence"/>
</dbReference>
<dbReference type="GO" id="GO:0004748">
    <property type="term" value="F:ribonucleoside-diphosphate reductase activity, thioredoxin disulfide as acceptor"/>
    <property type="evidence" value="ECO:0007669"/>
    <property type="project" value="UniProtKB-EC"/>
</dbReference>
<feature type="domain" description="ATP-cone" evidence="13">
    <location>
        <begin position="1"/>
        <end position="146"/>
    </location>
</feature>
<dbReference type="GO" id="GO:0005524">
    <property type="term" value="F:ATP binding"/>
    <property type="evidence" value="ECO:0007669"/>
    <property type="project" value="UniProtKB-UniRule"/>
</dbReference>
<proteinExistence type="inferred from homology"/>
<reference evidence="15" key="2">
    <citation type="submission" date="2015-07" db="EMBL/GenBank/DDBJ databases">
        <title>Contrasting host-pathogen interactions and genome evolution in two generalist and specialist microsporidian pathogens of mosquitoes.</title>
        <authorList>
            <consortium name="The Broad Institute Genomics Platform"/>
            <consortium name="The Broad Institute Genome Sequencing Center for Infectious Disease"/>
            <person name="Cuomo C.A."/>
            <person name="Sanscrainte N.D."/>
            <person name="Goldberg J.M."/>
            <person name="Heiman D."/>
            <person name="Young S."/>
            <person name="Zeng Q."/>
            <person name="Becnel J.J."/>
            <person name="Birren B.W."/>
        </authorList>
    </citation>
    <scope>NUCLEOTIDE SEQUENCE [LARGE SCALE GENOMIC DNA]</scope>
    <source>
        <strain evidence="15">USNM 41457</strain>
    </source>
</reference>
<evidence type="ECO:0000256" key="3">
    <source>
        <dbReference type="ARBA" id="ARBA00022533"/>
    </source>
</evidence>
<evidence type="ECO:0000256" key="5">
    <source>
        <dbReference type="ARBA" id="ARBA00022840"/>
    </source>
</evidence>
<dbReference type="NCBIfam" id="TIGR02506">
    <property type="entry name" value="NrdE_NrdA"/>
    <property type="match status" value="1"/>
</dbReference>
<evidence type="ECO:0000256" key="11">
    <source>
        <dbReference type="SAM" id="Coils"/>
    </source>
</evidence>
<evidence type="ECO:0000256" key="8">
    <source>
        <dbReference type="ARBA" id="ARBA00024942"/>
    </source>
</evidence>
<keyword evidence="5 9" id="KW-0067">ATP-binding</keyword>
<accession>J9D0F4</accession>
<dbReference type="AlphaFoldDB" id="J9D0F4"/>
<dbReference type="InterPro" id="IPR000788">
    <property type="entry name" value="RNR_lg_C"/>
</dbReference>
<evidence type="ECO:0000259" key="13">
    <source>
        <dbReference type="PROSITE" id="PS51161"/>
    </source>
</evidence>
<evidence type="ECO:0000256" key="9">
    <source>
        <dbReference type="PROSITE-ProRule" id="PRU00492"/>
    </source>
</evidence>
<dbReference type="PANTHER" id="PTHR11573">
    <property type="entry name" value="RIBONUCLEOSIDE-DIPHOSPHATE REDUCTASE LARGE CHAIN"/>
    <property type="match status" value="1"/>
</dbReference>
<dbReference type="InterPro" id="IPR013346">
    <property type="entry name" value="NrdE_NrdA_C"/>
</dbReference>
<evidence type="ECO:0000256" key="10">
    <source>
        <dbReference type="RuleBase" id="RU003410"/>
    </source>
</evidence>
<evidence type="ECO:0000256" key="4">
    <source>
        <dbReference type="ARBA" id="ARBA00022741"/>
    </source>
</evidence>
<dbReference type="SUPFAM" id="SSF48168">
    <property type="entry name" value="R1 subunit of ribonucleotide reductase, N-terminal domain"/>
    <property type="match status" value="2"/>
</dbReference>
<dbReference type="GO" id="GO:0009263">
    <property type="term" value="P:deoxyribonucleotide biosynthetic process"/>
    <property type="evidence" value="ECO:0007669"/>
    <property type="project" value="UniProtKB-KW"/>
</dbReference>
<dbReference type="PROSITE" id="PS51161">
    <property type="entry name" value="ATP_CONE"/>
    <property type="match status" value="1"/>
</dbReference>
<feature type="coiled-coil region" evidence="11">
    <location>
        <begin position="249"/>
        <end position="276"/>
    </location>
</feature>
<dbReference type="InterPro" id="IPR005144">
    <property type="entry name" value="ATP-cone_dom"/>
</dbReference>
<evidence type="ECO:0000256" key="12">
    <source>
        <dbReference type="SAM" id="MobiDB-lite"/>
    </source>
</evidence>
<dbReference type="STRING" id="1003232.J9D0F4"/>
<dbReference type="OrthoDB" id="3000483at2759"/>
<comment type="caution">
    <text evidence="14">The sequence shown here is derived from an EMBL/GenBank/DDBJ whole genome shotgun (WGS) entry which is preliminary data.</text>
</comment>